<dbReference type="AlphaFoldDB" id="A0A0D7B0H1"/>
<keyword evidence="2" id="KW-0285">Flavoprotein</keyword>
<keyword evidence="3" id="KW-0274">FAD</keyword>
<dbReference type="InterPro" id="IPR036318">
    <property type="entry name" value="FAD-bd_PCMH-like_sf"/>
</dbReference>
<dbReference type="InterPro" id="IPR006094">
    <property type="entry name" value="Oxid_FAD_bind_N"/>
</dbReference>
<evidence type="ECO:0000313" key="6">
    <source>
        <dbReference type="EMBL" id="KIY63021.1"/>
    </source>
</evidence>
<evidence type="ECO:0000256" key="1">
    <source>
        <dbReference type="ARBA" id="ARBA00005466"/>
    </source>
</evidence>
<gene>
    <name evidence="6" type="ORF">CYLTODRAFT_151617</name>
</gene>
<dbReference type="Proteomes" id="UP000054007">
    <property type="component" value="Unassembled WGS sequence"/>
</dbReference>
<accession>A0A0D7B0H1</accession>
<evidence type="ECO:0000256" key="4">
    <source>
        <dbReference type="ARBA" id="ARBA00023002"/>
    </source>
</evidence>
<protein>
    <submittedName>
        <fullName evidence="6">FAD-binding domain-containing protein</fullName>
    </submittedName>
</protein>
<dbReference type="InterPro" id="IPR016166">
    <property type="entry name" value="FAD-bd_PCMH"/>
</dbReference>
<dbReference type="EMBL" id="KN880728">
    <property type="protein sequence ID" value="KIY63021.1"/>
    <property type="molecule type" value="Genomic_DNA"/>
</dbReference>
<dbReference type="OrthoDB" id="2151789at2759"/>
<dbReference type="GO" id="GO:0016491">
    <property type="term" value="F:oxidoreductase activity"/>
    <property type="evidence" value="ECO:0007669"/>
    <property type="project" value="UniProtKB-KW"/>
</dbReference>
<dbReference type="InterPro" id="IPR050416">
    <property type="entry name" value="FAD-linked_Oxidoreductase"/>
</dbReference>
<reference evidence="6 7" key="1">
    <citation type="journal article" date="2015" name="Fungal Genet. Biol.">
        <title>Evolution of novel wood decay mechanisms in Agaricales revealed by the genome sequences of Fistulina hepatica and Cylindrobasidium torrendii.</title>
        <authorList>
            <person name="Floudas D."/>
            <person name="Held B.W."/>
            <person name="Riley R."/>
            <person name="Nagy L.G."/>
            <person name="Koehler G."/>
            <person name="Ransdell A.S."/>
            <person name="Younus H."/>
            <person name="Chow J."/>
            <person name="Chiniquy J."/>
            <person name="Lipzen A."/>
            <person name="Tritt A."/>
            <person name="Sun H."/>
            <person name="Haridas S."/>
            <person name="LaButti K."/>
            <person name="Ohm R.A."/>
            <person name="Kues U."/>
            <person name="Blanchette R.A."/>
            <person name="Grigoriev I.V."/>
            <person name="Minto R.E."/>
            <person name="Hibbett D.S."/>
        </authorList>
    </citation>
    <scope>NUCLEOTIDE SEQUENCE [LARGE SCALE GENOMIC DNA]</scope>
    <source>
        <strain evidence="6 7">FP15055 ss-10</strain>
    </source>
</reference>
<dbReference type="InterPro" id="IPR016169">
    <property type="entry name" value="FAD-bd_PCMH_sub2"/>
</dbReference>
<dbReference type="PROSITE" id="PS51387">
    <property type="entry name" value="FAD_PCMH"/>
    <property type="match status" value="1"/>
</dbReference>
<keyword evidence="4" id="KW-0560">Oxidoreductase</keyword>
<keyword evidence="7" id="KW-1185">Reference proteome</keyword>
<dbReference type="STRING" id="1314674.A0A0D7B0H1"/>
<evidence type="ECO:0000256" key="3">
    <source>
        <dbReference type="ARBA" id="ARBA00022827"/>
    </source>
</evidence>
<comment type="similarity">
    <text evidence="1">Belongs to the oxygen-dependent FAD-linked oxidoreductase family.</text>
</comment>
<feature type="domain" description="FAD-binding PCMH-type" evidence="5">
    <location>
        <begin position="18"/>
        <end position="189"/>
    </location>
</feature>
<organism evidence="6 7">
    <name type="scientific">Cylindrobasidium torrendii FP15055 ss-10</name>
    <dbReference type="NCBI Taxonomy" id="1314674"/>
    <lineage>
        <taxon>Eukaryota</taxon>
        <taxon>Fungi</taxon>
        <taxon>Dikarya</taxon>
        <taxon>Basidiomycota</taxon>
        <taxon>Agaricomycotina</taxon>
        <taxon>Agaricomycetes</taxon>
        <taxon>Agaricomycetidae</taxon>
        <taxon>Agaricales</taxon>
        <taxon>Marasmiineae</taxon>
        <taxon>Physalacriaceae</taxon>
        <taxon>Cylindrobasidium</taxon>
    </lineage>
</organism>
<evidence type="ECO:0000256" key="2">
    <source>
        <dbReference type="ARBA" id="ARBA00022630"/>
    </source>
</evidence>
<dbReference type="PANTHER" id="PTHR42973">
    <property type="entry name" value="BINDING OXIDOREDUCTASE, PUTATIVE (AFU_ORTHOLOGUE AFUA_1G17690)-RELATED"/>
    <property type="match status" value="1"/>
</dbReference>
<dbReference type="Gene3D" id="3.30.465.10">
    <property type="match status" value="1"/>
</dbReference>
<dbReference type="GO" id="GO:0071949">
    <property type="term" value="F:FAD binding"/>
    <property type="evidence" value="ECO:0007669"/>
    <property type="project" value="InterPro"/>
</dbReference>
<evidence type="ECO:0000313" key="7">
    <source>
        <dbReference type="Proteomes" id="UP000054007"/>
    </source>
</evidence>
<sequence>MGVRLSYEARPYFSLHQAQMQPACYVHPTSAADVSSILKLSDAPCEFQFAVRCGGHMPWPGSSNVDAPGFTIDMEAFNDIVYDEATERVTFGAGLRWGDVYTYLGGYNRTMRGGRTMDVGVAGFLLGGGVGFPGDSFSSATVADYEVVLSSGAIVHANESDNADLFWALKYGSTNFGIVTRITMETTLDDDVWGGVQVFAMDSPGADAVLDELVELSSKLEDGMKEWLCVLMSNEGPSAIALRVAHADVPLPTIANPIVNNLNNTPGLKKSDVWKAWAAQDGVMKGEYHKWMTLTLKPDARFVRRIFDKGMELYSGKAGTWNIGFQPLPGHLFADGQPILLALFVFDSYSPDNHMRDLVDWVSTHTEMVKPFIYMNYASGDQDAYKGMDLQRYWDVKEKYDPENLLGKHWSGGFKLPHFIQHDEL</sequence>
<proteinExistence type="inferred from homology"/>
<name>A0A0D7B0H1_9AGAR</name>
<dbReference type="Pfam" id="PF01565">
    <property type="entry name" value="FAD_binding_4"/>
    <property type="match status" value="1"/>
</dbReference>
<dbReference type="PANTHER" id="PTHR42973:SF53">
    <property type="entry name" value="FAD-BINDING PCMH-TYPE DOMAIN-CONTAINING PROTEIN-RELATED"/>
    <property type="match status" value="1"/>
</dbReference>
<evidence type="ECO:0000259" key="5">
    <source>
        <dbReference type="PROSITE" id="PS51387"/>
    </source>
</evidence>
<dbReference type="SUPFAM" id="SSF56176">
    <property type="entry name" value="FAD-binding/transporter-associated domain-like"/>
    <property type="match status" value="1"/>
</dbReference>